<dbReference type="EMBL" id="BMFA01000002">
    <property type="protein sequence ID" value="GGB39269.1"/>
    <property type="molecule type" value="Genomic_DNA"/>
</dbReference>
<evidence type="ECO:0000313" key="2">
    <source>
        <dbReference type="Proteomes" id="UP000605148"/>
    </source>
</evidence>
<sequence length="244" mass="27099">MRYAIYFAAPANDPLMELGSLWLGRDPFTGLPVIQPHVPGVSAQRLAELTADPRRYGFHGTLKAPFSLKQGVLEDDLLAECARFGSHVAPFGIPGLEVTRLGRFLALTPSEEAPELPALAALCVKTFEPFRAPLPESDLARRRAAGLTRVQDNNLVHWGYPYVFGDFRFHMTLTNKLVDDNEALYLERAAQSHFQEMTGRPITCTAFGLYVEPERGAPFEVHSMFDLTGETRPSEAAARLKEVQ</sequence>
<keyword evidence="2" id="KW-1185">Reference proteome</keyword>
<dbReference type="Pfam" id="PF06299">
    <property type="entry name" value="DUF1045"/>
    <property type="match status" value="1"/>
</dbReference>
<comment type="caution">
    <text evidence="1">The sequence shown here is derived from an EMBL/GenBank/DDBJ whole genome shotgun (WGS) entry which is preliminary data.</text>
</comment>
<evidence type="ECO:0000313" key="1">
    <source>
        <dbReference type="EMBL" id="GGB39269.1"/>
    </source>
</evidence>
<dbReference type="OrthoDB" id="4954742at2"/>
<dbReference type="Proteomes" id="UP000605148">
    <property type="component" value="Unassembled WGS sequence"/>
</dbReference>
<gene>
    <name evidence="1" type="ORF">GCM10011316_09140</name>
</gene>
<organism evidence="1 2">
    <name type="scientific">Roseibium aquae</name>
    <dbReference type="NCBI Taxonomy" id="1323746"/>
    <lineage>
        <taxon>Bacteria</taxon>
        <taxon>Pseudomonadati</taxon>
        <taxon>Pseudomonadota</taxon>
        <taxon>Alphaproteobacteria</taxon>
        <taxon>Hyphomicrobiales</taxon>
        <taxon>Stappiaceae</taxon>
        <taxon>Roseibium</taxon>
    </lineage>
</organism>
<name>A0A916TBU0_9HYPH</name>
<evidence type="ECO:0008006" key="3">
    <source>
        <dbReference type="Google" id="ProtNLM"/>
    </source>
</evidence>
<dbReference type="AlphaFoldDB" id="A0A916TBU0"/>
<reference evidence="1" key="2">
    <citation type="submission" date="2020-09" db="EMBL/GenBank/DDBJ databases">
        <authorList>
            <person name="Sun Q."/>
            <person name="Zhou Y."/>
        </authorList>
    </citation>
    <scope>NUCLEOTIDE SEQUENCE</scope>
    <source>
        <strain evidence="1">CGMCC 1.12426</strain>
    </source>
</reference>
<dbReference type="PIRSF" id="PIRSF033328">
    <property type="entry name" value="Phest_Mll4975"/>
    <property type="match status" value="1"/>
</dbReference>
<dbReference type="RefSeq" id="WP_150495011.1">
    <property type="nucleotide sequence ID" value="NZ_BMFA01000002.1"/>
</dbReference>
<protein>
    <recommendedName>
        <fullName evidence="3">Phosphonate metabolism protein</fullName>
    </recommendedName>
</protein>
<dbReference type="InterPro" id="IPR009389">
    <property type="entry name" value="DUF1045"/>
</dbReference>
<reference evidence="1" key="1">
    <citation type="journal article" date="2014" name="Int. J. Syst. Evol. Microbiol.">
        <title>Complete genome sequence of Corynebacterium casei LMG S-19264T (=DSM 44701T), isolated from a smear-ripened cheese.</title>
        <authorList>
            <consortium name="US DOE Joint Genome Institute (JGI-PGF)"/>
            <person name="Walter F."/>
            <person name="Albersmeier A."/>
            <person name="Kalinowski J."/>
            <person name="Ruckert C."/>
        </authorList>
    </citation>
    <scope>NUCLEOTIDE SEQUENCE</scope>
    <source>
        <strain evidence="1">CGMCC 1.12426</strain>
    </source>
</reference>
<dbReference type="NCBIfam" id="TIGR03223">
    <property type="entry name" value="Phn_opern_protn"/>
    <property type="match status" value="1"/>
</dbReference>
<accession>A0A916TBU0</accession>
<proteinExistence type="predicted"/>